<reference evidence="1 2" key="1">
    <citation type="submission" date="2021-01" db="EMBL/GenBank/DDBJ databases">
        <title>C459-1 draft genome sequence.</title>
        <authorList>
            <person name="Zhang X.-F."/>
        </authorList>
    </citation>
    <scope>NUCLEOTIDE SEQUENCE [LARGE SCALE GENOMIC DNA]</scope>
    <source>
        <strain evidence="2">C459-1</strain>
    </source>
</reference>
<dbReference type="SUPFAM" id="SSF52833">
    <property type="entry name" value="Thioredoxin-like"/>
    <property type="match status" value="1"/>
</dbReference>
<dbReference type="PANTHER" id="PTHR42852">
    <property type="entry name" value="THIOL:DISULFIDE INTERCHANGE PROTEIN DSBE"/>
    <property type="match status" value="1"/>
</dbReference>
<proteinExistence type="predicted"/>
<name>A0ABS1QYJ5_9SPHI</name>
<gene>
    <name evidence="1" type="ORF">JKG61_01905</name>
</gene>
<accession>A0ABS1QYJ5</accession>
<dbReference type="Gene3D" id="3.40.30.10">
    <property type="entry name" value="Glutaredoxin"/>
    <property type="match status" value="1"/>
</dbReference>
<protein>
    <recommendedName>
        <fullName evidence="3">Thioredoxin domain-containing protein</fullName>
    </recommendedName>
</protein>
<dbReference type="Proteomes" id="UP000625283">
    <property type="component" value="Unassembled WGS sequence"/>
</dbReference>
<dbReference type="RefSeq" id="WP_202101294.1">
    <property type="nucleotide sequence ID" value="NZ_JAERTY010000001.1"/>
</dbReference>
<evidence type="ECO:0008006" key="3">
    <source>
        <dbReference type="Google" id="ProtNLM"/>
    </source>
</evidence>
<evidence type="ECO:0000313" key="2">
    <source>
        <dbReference type="Proteomes" id="UP000625283"/>
    </source>
</evidence>
<dbReference type="EMBL" id="JAERTY010000001">
    <property type="protein sequence ID" value="MBL1407498.1"/>
    <property type="molecule type" value="Genomic_DNA"/>
</dbReference>
<keyword evidence="2" id="KW-1185">Reference proteome</keyword>
<evidence type="ECO:0000313" key="1">
    <source>
        <dbReference type="EMBL" id="MBL1407498.1"/>
    </source>
</evidence>
<dbReference type="InterPro" id="IPR036249">
    <property type="entry name" value="Thioredoxin-like_sf"/>
</dbReference>
<organism evidence="1 2">
    <name type="scientific">Sphingobacterium faecale</name>
    <dbReference type="NCBI Taxonomy" id="2803775"/>
    <lineage>
        <taxon>Bacteria</taxon>
        <taxon>Pseudomonadati</taxon>
        <taxon>Bacteroidota</taxon>
        <taxon>Sphingobacteriia</taxon>
        <taxon>Sphingobacteriales</taxon>
        <taxon>Sphingobacteriaceae</taxon>
        <taxon>Sphingobacterium</taxon>
    </lineage>
</organism>
<dbReference type="InterPro" id="IPR050553">
    <property type="entry name" value="Thioredoxin_ResA/DsbE_sf"/>
</dbReference>
<dbReference type="PANTHER" id="PTHR42852:SF13">
    <property type="entry name" value="PROTEIN DIPZ"/>
    <property type="match status" value="1"/>
</dbReference>
<comment type="caution">
    <text evidence="1">The sequence shown here is derived from an EMBL/GenBank/DDBJ whole genome shotgun (WGS) entry which is preliminary data.</text>
</comment>
<sequence>MKQIIILILMIAFLPSYAQYGNEGDRFSVTQIQNVLHVENETIYLERLSGKGILLDFGGLRCPPCIASVKKLDKLLQQYHNRLEVFFVTKTKKQDLTDFFESKMQVDYVRLVYEDSVLNNLFPHRGEPHLVWIDSERRIRYITEGDLVSEEFIDDFLADKIDYKIPRKLDMVYDPSESALLTRSNCGFDVDELAMMNYTLIGKYKEGYRWKQYRLVDSVAGSVRVGGVNVPILKIYRTILGLPNLSRSRVICQGFPYDRLEHVDNESPLSLWDMDNTYFYEVKGKLSMGEKEFQKYVMNNLDGFMGWSSNFSKINRKSYIIKRMPSRRGNTTSNVSISGDRTLLDWMNETDDIYAGTPVVLEQGLERRELYRIKIGNDFDPQNRDDLSQLEAHGITIELQVIPVETLIIRKEIF</sequence>